<feature type="domain" description="DOD-type homing endonuclease" evidence="1">
    <location>
        <begin position="81"/>
        <end position="218"/>
    </location>
</feature>
<dbReference type="InterPro" id="IPR027434">
    <property type="entry name" value="Homing_endonucl"/>
</dbReference>
<dbReference type="AlphaFoldDB" id="A0A1G2QBB6"/>
<dbReference type="Gene3D" id="3.10.28.10">
    <property type="entry name" value="Homing endonucleases"/>
    <property type="match status" value="1"/>
</dbReference>
<dbReference type="InterPro" id="IPR004860">
    <property type="entry name" value="LAGLIDADG_dom"/>
</dbReference>
<dbReference type="SUPFAM" id="SSF88659">
    <property type="entry name" value="Sigma3 and sigma4 domains of RNA polymerase sigma factors"/>
    <property type="match status" value="1"/>
</dbReference>
<evidence type="ECO:0000313" key="2">
    <source>
        <dbReference type="EMBL" id="OHA57850.1"/>
    </source>
</evidence>
<dbReference type="InterPro" id="IPR004042">
    <property type="entry name" value="Intein_endonuc_central"/>
</dbReference>
<organism evidence="2 3">
    <name type="scientific">Candidatus Vogelbacteria bacterium RIFOXYB1_FULL_42_16</name>
    <dbReference type="NCBI Taxonomy" id="1802436"/>
    <lineage>
        <taxon>Bacteria</taxon>
        <taxon>Candidatus Vogeliibacteriota</taxon>
    </lineage>
</organism>
<evidence type="ECO:0000313" key="3">
    <source>
        <dbReference type="Proteomes" id="UP000176222"/>
    </source>
</evidence>
<protein>
    <recommendedName>
        <fullName evidence="1">DOD-type homing endonuclease domain-containing protein</fullName>
    </recommendedName>
</protein>
<dbReference type="Proteomes" id="UP000176222">
    <property type="component" value="Unassembled WGS sequence"/>
</dbReference>
<name>A0A1G2QBB6_9BACT</name>
<gene>
    <name evidence="2" type="ORF">A2370_00895</name>
</gene>
<dbReference type="EMBL" id="MHTH01000022">
    <property type="protein sequence ID" value="OHA57850.1"/>
    <property type="molecule type" value="Genomic_DNA"/>
</dbReference>
<comment type="caution">
    <text evidence="2">The sequence shown here is derived from an EMBL/GenBank/DDBJ whole genome shotgun (WGS) entry which is preliminary data.</text>
</comment>
<dbReference type="Pfam" id="PF14528">
    <property type="entry name" value="LAGLIDADG_3"/>
    <property type="match status" value="1"/>
</dbReference>
<accession>A0A1G2QBB6</accession>
<sequence length="260" mass="30889">MARKWNKFEEEKYRQELYDLYIIQNKTINEVAEILKIKPQTVYDRLLRLDIKTCPEQKKKYQNRRSDIVIPKTYFPDLAEFFGIMLGDGSLSHFQTMVTLGIKEMSYAEYVARLMEKIFGVSARIAIRGSGYKDVYIGSVELTNWLKKEGLVFNKVKNQVDVPKWIFSKKVYMRRFLKGFFDTDGSVYRLRFGIQIAFINFSLPILNSLQTMLKKLLYKPSEISSHKIYVTKRPEVIRFFKEINPANKKHWQRFEKFINA</sequence>
<dbReference type="InterPro" id="IPR013324">
    <property type="entry name" value="RNA_pol_sigma_r3/r4-like"/>
</dbReference>
<dbReference type="GO" id="GO:0004519">
    <property type="term" value="F:endonuclease activity"/>
    <property type="evidence" value="ECO:0007669"/>
    <property type="project" value="InterPro"/>
</dbReference>
<dbReference type="PROSITE" id="PS50819">
    <property type="entry name" value="INTEIN_ENDONUCLEASE"/>
    <property type="match status" value="1"/>
</dbReference>
<proteinExistence type="predicted"/>
<reference evidence="2 3" key="1">
    <citation type="journal article" date="2016" name="Nat. Commun.">
        <title>Thousands of microbial genomes shed light on interconnected biogeochemical processes in an aquifer system.</title>
        <authorList>
            <person name="Anantharaman K."/>
            <person name="Brown C.T."/>
            <person name="Hug L.A."/>
            <person name="Sharon I."/>
            <person name="Castelle C.J."/>
            <person name="Probst A.J."/>
            <person name="Thomas B.C."/>
            <person name="Singh A."/>
            <person name="Wilkins M.J."/>
            <person name="Karaoz U."/>
            <person name="Brodie E.L."/>
            <person name="Williams K.H."/>
            <person name="Hubbard S.S."/>
            <person name="Banfield J.F."/>
        </authorList>
    </citation>
    <scope>NUCLEOTIDE SEQUENCE [LARGE SCALE GENOMIC DNA]</scope>
</reference>
<dbReference type="SUPFAM" id="SSF55608">
    <property type="entry name" value="Homing endonucleases"/>
    <property type="match status" value="1"/>
</dbReference>
<evidence type="ECO:0000259" key="1">
    <source>
        <dbReference type="PROSITE" id="PS50819"/>
    </source>
</evidence>
<dbReference type="STRING" id="1802436.A2370_00895"/>